<reference evidence="3 4" key="1">
    <citation type="submission" date="2017-11" db="EMBL/GenBank/DDBJ databases">
        <title>De novo assembly and phasing of dikaryotic genomes from two isolates of Puccinia coronata f. sp. avenae, the causal agent of oat crown rust.</title>
        <authorList>
            <person name="Miller M.E."/>
            <person name="Zhang Y."/>
            <person name="Omidvar V."/>
            <person name="Sperschneider J."/>
            <person name="Schwessinger B."/>
            <person name="Raley C."/>
            <person name="Palmer J.M."/>
            <person name="Garnica D."/>
            <person name="Upadhyaya N."/>
            <person name="Rathjen J."/>
            <person name="Taylor J.M."/>
            <person name="Park R.F."/>
            <person name="Dodds P.N."/>
            <person name="Hirsch C.D."/>
            <person name="Kianian S.F."/>
            <person name="Figueroa M."/>
        </authorList>
    </citation>
    <scope>NUCLEOTIDE SEQUENCE [LARGE SCALE GENOMIC DNA]</scope>
    <source>
        <strain evidence="1">12NC29</strain>
        <strain evidence="2">12SD80</strain>
    </source>
</reference>
<dbReference type="OrthoDB" id="8945866at2759"/>
<comment type="caution">
    <text evidence="1">The sequence shown here is derived from an EMBL/GenBank/DDBJ whole genome shotgun (WGS) entry which is preliminary data.</text>
</comment>
<dbReference type="AlphaFoldDB" id="A0A2N5TML7"/>
<dbReference type="Proteomes" id="UP000235392">
    <property type="component" value="Unassembled WGS sequence"/>
</dbReference>
<accession>A0A2N5TML7</accession>
<protein>
    <submittedName>
        <fullName evidence="1">Uncharacterized protein</fullName>
    </submittedName>
</protein>
<name>A0A2N5TML7_9BASI</name>
<proteinExistence type="predicted"/>
<evidence type="ECO:0000313" key="4">
    <source>
        <dbReference type="Proteomes" id="UP000235392"/>
    </source>
</evidence>
<evidence type="ECO:0000313" key="1">
    <source>
        <dbReference type="EMBL" id="PLW26741.1"/>
    </source>
</evidence>
<organism evidence="1 3">
    <name type="scientific">Puccinia coronata f. sp. avenae</name>
    <dbReference type="NCBI Taxonomy" id="200324"/>
    <lineage>
        <taxon>Eukaryota</taxon>
        <taxon>Fungi</taxon>
        <taxon>Dikarya</taxon>
        <taxon>Basidiomycota</taxon>
        <taxon>Pucciniomycotina</taxon>
        <taxon>Pucciniomycetes</taxon>
        <taxon>Pucciniales</taxon>
        <taxon>Pucciniaceae</taxon>
        <taxon>Puccinia</taxon>
    </lineage>
</organism>
<dbReference type="EMBL" id="PGCJ01000525">
    <property type="protein sequence ID" value="PLW26741.1"/>
    <property type="molecule type" value="Genomic_DNA"/>
</dbReference>
<dbReference type="Proteomes" id="UP000235388">
    <property type="component" value="Unassembled WGS sequence"/>
</dbReference>
<sequence length="89" mass="9315">MTGGLLGKIFTEQANDLLGKELAEQANDLLGKELAEQASDLLAKQASDLLAKSRLACSVAKKSRPMTCSLQAGDKLGCIVHSNKSQGNA</sequence>
<gene>
    <name evidence="1" type="ORF">PCANC_26385</name>
    <name evidence="2" type="ORF">PCASD_10115</name>
</gene>
<evidence type="ECO:0000313" key="3">
    <source>
        <dbReference type="Proteomes" id="UP000235388"/>
    </source>
</evidence>
<evidence type="ECO:0000313" key="2">
    <source>
        <dbReference type="EMBL" id="PLW41175.1"/>
    </source>
</evidence>
<dbReference type="EMBL" id="PGCI01000092">
    <property type="protein sequence ID" value="PLW41175.1"/>
    <property type="molecule type" value="Genomic_DNA"/>
</dbReference>
<keyword evidence="3" id="KW-1185">Reference proteome</keyword>